<sequence length="381" mass="42002">MSASPDMDILIAQSPEELAEVYGFRYEVLVGQLGRTYVNADHENRALSDPADRAAMQIYMRRAGRIAATLRVIVAPVPMLPVYMRERFGLGAFDLEGLTVSFTDTLVVDTDRADSRAAAILMTAAYKIACARGSGFDFTNAAPGEVGVFERLGYRSYGANYQDADLGFRVPMVLPTGDLEHMTATRSPFLSLARTMKHDRELVNWFRRAFAEACNSVQPAAMDEEALWSYLTRKLNQTPHNGIPLLMALEYRDAARFLKLATVVKCGAGETIVKKGDMGNEMFVVLDGAVEVRDGDRRIARFGKGGIFGEMAYLNTEPRTADVVALRPAEILVLTQDTMTRAMTKMPDIAARILFNLSLILVERLKDTTGKYVKASETAAA</sequence>
<dbReference type="AlphaFoldDB" id="A0A2M9G632"/>
<dbReference type="EMBL" id="PHIG01000007">
    <property type="protein sequence ID" value="PJK31164.1"/>
    <property type="molecule type" value="Genomic_DNA"/>
</dbReference>
<comment type="subcellular location">
    <subcellularLocation>
        <location evidence="1">Membrane</location>
        <topology evidence="1">Multi-pass membrane protein</topology>
    </subcellularLocation>
</comment>
<dbReference type="PROSITE" id="PS50042">
    <property type="entry name" value="CNMP_BINDING_3"/>
    <property type="match status" value="1"/>
</dbReference>
<reference evidence="10 11" key="1">
    <citation type="submission" date="2017-11" db="EMBL/GenBank/DDBJ databases">
        <title>Draft genome sequence of Rhizobiales bacterium SY3-13.</title>
        <authorList>
            <person name="Sun C."/>
        </authorList>
    </citation>
    <scope>NUCLEOTIDE SEQUENCE [LARGE SCALE GENOMIC DNA]</scope>
    <source>
        <strain evidence="10 11">SY3-13</strain>
    </source>
</reference>
<name>A0A2M9G632_9PROT</name>
<evidence type="ECO:0000256" key="8">
    <source>
        <dbReference type="ARBA" id="ARBA00023303"/>
    </source>
</evidence>
<dbReference type="Gene3D" id="3.40.630.30">
    <property type="match status" value="1"/>
</dbReference>
<dbReference type="PANTHER" id="PTHR45638">
    <property type="entry name" value="CYCLIC NUCLEOTIDE-GATED CATION CHANNEL SUBUNIT A"/>
    <property type="match status" value="1"/>
</dbReference>
<keyword evidence="4" id="KW-1133">Transmembrane helix</keyword>
<dbReference type="GO" id="GO:0044877">
    <property type="term" value="F:protein-containing complex binding"/>
    <property type="evidence" value="ECO:0007669"/>
    <property type="project" value="TreeGrafter"/>
</dbReference>
<keyword evidence="7" id="KW-1071">Ligand-gated ion channel</keyword>
<protein>
    <recommendedName>
        <fullName evidence="9">Cyclic nucleotide-binding domain-containing protein</fullName>
    </recommendedName>
</protein>
<dbReference type="InterPro" id="IPR014710">
    <property type="entry name" value="RmlC-like_jellyroll"/>
</dbReference>
<keyword evidence="3" id="KW-0812">Transmembrane</keyword>
<comment type="caution">
    <text evidence="10">The sequence shown here is derived from an EMBL/GenBank/DDBJ whole genome shotgun (WGS) entry which is preliminary data.</text>
</comment>
<dbReference type="CDD" id="cd00038">
    <property type="entry name" value="CAP_ED"/>
    <property type="match status" value="1"/>
</dbReference>
<dbReference type="InterPro" id="IPR016181">
    <property type="entry name" value="Acyl_CoA_acyltransferase"/>
</dbReference>
<accession>A0A2M9G632</accession>
<evidence type="ECO:0000256" key="6">
    <source>
        <dbReference type="ARBA" id="ARBA00023136"/>
    </source>
</evidence>
<evidence type="ECO:0000313" key="11">
    <source>
        <dbReference type="Proteomes" id="UP000229498"/>
    </source>
</evidence>
<dbReference type="OrthoDB" id="9809206at2"/>
<dbReference type="Gene3D" id="2.60.120.10">
    <property type="entry name" value="Jelly Rolls"/>
    <property type="match status" value="1"/>
</dbReference>
<keyword evidence="8" id="KW-0407">Ion channel</keyword>
<dbReference type="Pfam" id="PF00027">
    <property type="entry name" value="cNMP_binding"/>
    <property type="match status" value="1"/>
</dbReference>
<dbReference type="GO" id="GO:0005221">
    <property type="term" value="F:intracellularly cyclic nucleotide-activated monoatomic cation channel activity"/>
    <property type="evidence" value="ECO:0007669"/>
    <property type="project" value="InterPro"/>
</dbReference>
<dbReference type="InterPro" id="IPR050866">
    <property type="entry name" value="CNG_cation_channel"/>
</dbReference>
<evidence type="ECO:0000256" key="4">
    <source>
        <dbReference type="ARBA" id="ARBA00022989"/>
    </source>
</evidence>
<keyword evidence="6" id="KW-0472">Membrane</keyword>
<keyword evidence="5" id="KW-0406">Ion transport</keyword>
<organism evidence="10 11">
    <name type="scientific">Minwuia thermotolerans</name>
    <dbReference type="NCBI Taxonomy" id="2056226"/>
    <lineage>
        <taxon>Bacteria</taxon>
        <taxon>Pseudomonadati</taxon>
        <taxon>Pseudomonadota</taxon>
        <taxon>Alphaproteobacteria</taxon>
        <taxon>Minwuiales</taxon>
        <taxon>Minwuiaceae</taxon>
        <taxon>Minwuia</taxon>
    </lineage>
</organism>
<dbReference type="Proteomes" id="UP000229498">
    <property type="component" value="Unassembled WGS sequence"/>
</dbReference>
<dbReference type="SUPFAM" id="SSF51206">
    <property type="entry name" value="cAMP-binding domain-like"/>
    <property type="match status" value="1"/>
</dbReference>
<gene>
    <name evidence="10" type="ORF">CVT23_02710</name>
</gene>
<dbReference type="InterPro" id="IPR018490">
    <property type="entry name" value="cNMP-bd_dom_sf"/>
</dbReference>
<evidence type="ECO:0000313" key="10">
    <source>
        <dbReference type="EMBL" id="PJK31164.1"/>
    </source>
</evidence>
<evidence type="ECO:0000256" key="3">
    <source>
        <dbReference type="ARBA" id="ARBA00022692"/>
    </source>
</evidence>
<evidence type="ECO:0000256" key="5">
    <source>
        <dbReference type="ARBA" id="ARBA00023065"/>
    </source>
</evidence>
<proteinExistence type="predicted"/>
<keyword evidence="2" id="KW-0813">Transport</keyword>
<dbReference type="InterPro" id="IPR000595">
    <property type="entry name" value="cNMP-bd_dom"/>
</dbReference>
<evidence type="ECO:0000256" key="2">
    <source>
        <dbReference type="ARBA" id="ARBA00022448"/>
    </source>
</evidence>
<dbReference type="GO" id="GO:0016020">
    <property type="term" value="C:membrane"/>
    <property type="evidence" value="ECO:0007669"/>
    <property type="project" value="UniProtKB-SubCell"/>
</dbReference>
<dbReference type="PROSITE" id="PS00888">
    <property type="entry name" value="CNMP_BINDING_1"/>
    <property type="match status" value="1"/>
</dbReference>
<evidence type="ECO:0000256" key="1">
    <source>
        <dbReference type="ARBA" id="ARBA00004141"/>
    </source>
</evidence>
<dbReference type="PANTHER" id="PTHR45638:SF11">
    <property type="entry name" value="CYCLIC NUCLEOTIDE-GATED CATION CHANNEL SUBUNIT A"/>
    <property type="match status" value="1"/>
</dbReference>
<evidence type="ECO:0000259" key="9">
    <source>
        <dbReference type="PROSITE" id="PS50042"/>
    </source>
</evidence>
<keyword evidence="11" id="KW-1185">Reference proteome</keyword>
<evidence type="ECO:0000256" key="7">
    <source>
        <dbReference type="ARBA" id="ARBA00023286"/>
    </source>
</evidence>
<dbReference type="InterPro" id="IPR018488">
    <property type="entry name" value="cNMP-bd_CS"/>
</dbReference>
<dbReference type="SMART" id="SM00100">
    <property type="entry name" value="cNMP"/>
    <property type="match status" value="1"/>
</dbReference>
<dbReference type="SUPFAM" id="SSF55729">
    <property type="entry name" value="Acyl-CoA N-acyltransferases (Nat)"/>
    <property type="match status" value="1"/>
</dbReference>
<feature type="domain" description="Cyclic nucleotide-binding" evidence="9">
    <location>
        <begin position="245"/>
        <end position="354"/>
    </location>
</feature>